<organism evidence="2 3">
    <name type="scientific">Leptolyngbya boryana NIES-2135</name>
    <dbReference type="NCBI Taxonomy" id="1973484"/>
    <lineage>
        <taxon>Bacteria</taxon>
        <taxon>Bacillati</taxon>
        <taxon>Cyanobacteriota</taxon>
        <taxon>Cyanophyceae</taxon>
        <taxon>Leptolyngbyales</taxon>
        <taxon>Leptolyngbyaceae</taxon>
        <taxon>Leptolyngbya group</taxon>
        <taxon>Leptolyngbya</taxon>
    </lineage>
</organism>
<keyword evidence="3" id="KW-1185">Reference proteome</keyword>
<dbReference type="EMBL" id="AP018203">
    <property type="protein sequence ID" value="BAY53233.1"/>
    <property type="molecule type" value="Genomic_DNA"/>
</dbReference>
<gene>
    <name evidence="2" type="ORF">NIES2135_00350</name>
</gene>
<sequence length="379" mass="41250">MITGRVVALFTSDQNSHKSQLESSANKSVNPNDSSAIAVLDKVAISDEKISPLFQVAKPSSTAKWVWLTVLVSLGLHVGLMLIPTGNEPKPTPPKEQEKQVRVTQLPTLNKTAVTKAPPKPLTPTQPQRITPVRETTIPPVASPVDRPKPPIPQSPTKPAETKPAESDSNNWADFPIYPTAQPGCFGLQSCLQTSDALAKVSDFFTKELAKKKYESKLTVQSVDRAVYQVSRNGQAQFLSILQSEKGTVYVLADAPRTLEDLKKAVEVPPEVSEILSNLDAQAADPTLFAQPTLFYDGQVQKAGIRNISLVASQADTMMDEYFRSNLQNNGYEVTDLPQQYGGGSLYQVKKGSVTLYLNLVPTKDGANTLVVAWKNLPV</sequence>
<evidence type="ECO:0000256" key="1">
    <source>
        <dbReference type="SAM" id="MobiDB-lite"/>
    </source>
</evidence>
<evidence type="ECO:0000313" key="3">
    <source>
        <dbReference type="Proteomes" id="UP000217895"/>
    </source>
</evidence>
<protein>
    <submittedName>
        <fullName evidence="2">Uncharacterized protein</fullName>
    </submittedName>
</protein>
<dbReference type="Proteomes" id="UP000217895">
    <property type="component" value="Chromosome"/>
</dbReference>
<reference evidence="2 3" key="1">
    <citation type="submission" date="2017-06" db="EMBL/GenBank/DDBJ databases">
        <title>Genome sequencing of cyanobaciteial culture collection at National Institute for Environmental Studies (NIES).</title>
        <authorList>
            <person name="Hirose Y."/>
            <person name="Shimura Y."/>
            <person name="Fujisawa T."/>
            <person name="Nakamura Y."/>
            <person name="Kawachi M."/>
        </authorList>
    </citation>
    <scope>NUCLEOTIDE SEQUENCE [LARGE SCALE GENOMIC DNA]</scope>
    <source>
        <strain evidence="2 3">NIES-2135</strain>
    </source>
</reference>
<dbReference type="AlphaFoldDB" id="A0A1Z4J952"/>
<feature type="region of interest" description="Disordered" evidence="1">
    <location>
        <begin position="113"/>
        <end position="174"/>
    </location>
</feature>
<evidence type="ECO:0000313" key="2">
    <source>
        <dbReference type="EMBL" id="BAY53233.1"/>
    </source>
</evidence>
<accession>A0A1Z4J952</accession>
<proteinExistence type="predicted"/>
<name>A0A1Z4J952_LEPBY</name>